<dbReference type="EMBL" id="JANAWD010001046">
    <property type="protein sequence ID" value="KAJ3474506.1"/>
    <property type="molecule type" value="Genomic_DNA"/>
</dbReference>
<keyword evidence="2" id="KW-1185">Reference proteome</keyword>
<name>A0AAD5UPX8_9APHY</name>
<evidence type="ECO:0000313" key="1">
    <source>
        <dbReference type="EMBL" id="KAJ3474506.1"/>
    </source>
</evidence>
<dbReference type="AlphaFoldDB" id="A0AAD5UPX8"/>
<accession>A0AAD5UPX8</accession>
<organism evidence="1 2">
    <name type="scientific">Meripilus lineatus</name>
    <dbReference type="NCBI Taxonomy" id="2056292"/>
    <lineage>
        <taxon>Eukaryota</taxon>
        <taxon>Fungi</taxon>
        <taxon>Dikarya</taxon>
        <taxon>Basidiomycota</taxon>
        <taxon>Agaricomycotina</taxon>
        <taxon>Agaricomycetes</taxon>
        <taxon>Polyporales</taxon>
        <taxon>Meripilaceae</taxon>
        <taxon>Meripilus</taxon>
    </lineage>
</organism>
<comment type="caution">
    <text evidence="1">The sequence shown here is derived from an EMBL/GenBank/DDBJ whole genome shotgun (WGS) entry which is preliminary data.</text>
</comment>
<proteinExistence type="predicted"/>
<gene>
    <name evidence="1" type="ORF">NLI96_g12418</name>
</gene>
<reference evidence="1" key="1">
    <citation type="submission" date="2022-07" db="EMBL/GenBank/DDBJ databases">
        <title>Genome Sequence of Physisporinus lineatus.</title>
        <authorList>
            <person name="Buettner E."/>
        </authorList>
    </citation>
    <scope>NUCLEOTIDE SEQUENCE</scope>
    <source>
        <strain evidence="1">VT162</strain>
    </source>
</reference>
<protein>
    <submittedName>
        <fullName evidence="1">Uncharacterized protein</fullName>
    </submittedName>
</protein>
<sequence>MSLSYQSKGKQPLRPAAAIAAFVDTAPETEILGPGQCPAPIPGRFLSPALPVEVLENVVDLCATLYYSDDAPTRIASLQALALTCRALVPRSRMHLFSEIRIASKSSLRRLVDLLQRSPGHGDFVRQLAFNGSVDWQGCIAGLMFTMLTRRVKKLWNVEISYGLTHPHFSFFAMVASYTSVTHLRFSGRNFTQNQDLLKTIAWFPNLTHLAYESFPLDDKSRENAMPWLNPQRLQKCQLHCLVVDLPSDFPLADRDVVLAWLPRTGTPETLQKLWLEVKPPLPDRTDHIMVKDFLEVCRTSIQHLVIKWSTDLLQCGAVNLEYNTSIRTLILLDIEVKHLGLIENLLRTATSKIEELWIDVHLLPSSLGSLKTPPPEWGTFDSILTDKPFKPLKAVFVAWMFEGTDTLGGPDAFTFVQKALPKLNTAGILVIVGCSSDPKTRPPDQATFFFAD</sequence>
<evidence type="ECO:0000313" key="2">
    <source>
        <dbReference type="Proteomes" id="UP001212997"/>
    </source>
</evidence>
<dbReference type="Proteomes" id="UP001212997">
    <property type="component" value="Unassembled WGS sequence"/>
</dbReference>